<dbReference type="OrthoDB" id="151346at2"/>
<dbReference type="Gene3D" id="1.10.3720.10">
    <property type="entry name" value="MetI-like"/>
    <property type="match status" value="1"/>
</dbReference>
<accession>A0A4Q9DRK1</accession>
<proteinExistence type="inferred from homology"/>
<comment type="subcellular location">
    <subcellularLocation>
        <location evidence="1 7">Cell membrane</location>
        <topology evidence="1 7">Multi-pass membrane protein</topology>
    </subcellularLocation>
</comment>
<dbReference type="PANTHER" id="PTHR43744:SF8">
    <property type="entry name" value="SN-GLYCEROL-3-PHOSPHATE TRANSPORT SYSTEM PERMEASE PROTEIN UGPE"/>
    <property type="match status" value="1"/>
</dbReference>
<keyword evidence="6 7" id="KW-0472">Membrane</keyword>
<evidence type="ECO:0000256" key="7">
    <source>
        <dbReference type="RuleBase" id="RU363032"/>
    </source>
</evidence>
<feature type="domain" description="ABC transmembrane type-1" evidence="8">
    <location>
        <begin position="78"/>
        <end position="269"/>
    </location>
</feature>
<comment type="similarity">
    <text evidence="7">Belongs to the binding-protein-dependent transport system permease family.</text>
</comment>
<comment type="caution">
    <text evidence="9">The sequence shown here is derived from an EMBL/GenBank/DDBJ whole genome shotgun (WGS) entry which is preliminary data.</text>
</comment>
<name>A0A4Q9DRK1_9BACL</name>
<organism evidence="9 10">
    <name type="scientific">Paenibacillus thalictri</name>
    <dbReference type="NCBI Taxonomy" id="2527873"/>
    <lineage>
        <taxon>Bacteria</taxon>
        <taxon>Bacillati</taxon>
        <taxon>Bacillota</taxon>
        <taxon>Bacilli</taxon>
        <taxon>Bacillales</taxon>
        <taxon>Paenibacillaceae</taxon>
        <taxon>Paenibacillus</taxon>
    </lineage>
</organism>
<evidence type="ECO:0000256" key="1">
    <source>
        <dbReference type="ARBA" id="ARBA00004651"/>
    </source>
</evidence>
<evidence type="ECO:0000256" key="6">
    <source>
        <dbReference type="ARBA" id="ARBA00023136"/>
    </source>
</evidence>
<keyword evidence="4 7" id="KW-0812">Transmembrane</keyword>
<evidence type="ECO:0000256" key="4">
    <source>
        <dbReference type="ARBA" id="ARBA00022692"/>
    </source>
</evidence>
<evidence type="ECO:0000259" key="8">
    <source>
        <dbReference type="PROSITE" id="PS50928"/>
    </source>
</evidence>
<dbReference type="SUPFAM" id="SSF161098">
    <property type="entry name" value="MetI-like"/>
    <property type="match status" value="1"/>
</dbReference>
<feature type="transmembrane region" description="Helical" evidence="7">
    <location>
        <begin position="77"/>
        <end position="101"/>
    </location>
</feature>
<feature type="transmembrane region" description="Helical" evidence="7">
    <location>
        <begin position="113"/>
        <end position="135"/>
    </location>
</feature>
<sequence length="284" mass="31148">MKSTEEKEGYGLRKISYAGCLNVAGLTLLLGLTLLPFYLLLITSLKYEDQIIHQFWVPSFPLHIGNYAAAFKQIWPFIYNSVLITAGIIVCVLINSLLAAYAFARYSFFGKTVLYYVIIMLLMVPGFLLLIPQFILFKQLGLINTYWAQIFGPMAGASAMATMLVRTFFEGLSSSLMESAEMEGAGDLTILTRIVVPLSVPIISTVAIINALLGWNNYIWPLVITSGDKVRPIILALSNVRGPLDQVQGMQFAGYVIASLPLLLLFTLATRSFISGITAGAVKG</sequence>
<dbReference type="PROSITE" id="PS50928">
    <property type="entry name" value="ABC_TM1"/>
    <property type="match status" value="1"/>
</dbReference>
<dbReference type="Proteomes" id="UP000293142">
    <property type="component" value="Unassembled WGS sequence"/>
</dbReference>
<keyword evidence="5 7" id="KW-1133">Transmembrane helix</keyword>
<feature type="transmembrane region" description="Helical" evidence="7">
    <location>
        <begin position="21"/>
        <end position="41"/>
    </location>
</feature>
<evidence type="ECO:0000256" key="5">
    <source>
        <dbReference type="ARBA" id="ARBA00022989"/>
    </source>
</evidence>
<dbReference type="Pfam" id="PF00528">
    <property type="entry name" value="BPD_transp_1"/>
    <property type="match status" value="1"/>
</dbReference>
<dbReference type="InterPro" id="IPR035906">
    <property type="entry name" value="MetI-like_sf"/>
</dbReference>
<dbReference type="AlphaFoldDB" id="A0A4Q9DRK1"/>
<protein>
    <submittedName>
        <fullName evidence="9">Carbohydrate ABC transporter permease</fullName>
    </submittedName>
</protein>
<evidence type="ECO:0000256" key="3">
    <source>
        <dbReference type="ARBA" id="ARBA00022475"/>
    </source>
</evidence>
<evidence type="ECO:0000256" key="2">
    <source>
        <dbReference type="ARBA" id="ARBA00022448"/>
    </source>
</evidence>
<evidence type="ECO:0000313" key="10">
    <source>
        <dbReference type="Proteomes" id="UP000293142"/>
    </source>
</evidence>
<keyword evidence="3" id="KW-1003">Cell membrane</keyword>
<dbReference type="InterPro" id="IPR000515">
    <property type="entry name" value="MetI-like"/>
</dbReference>
<dbReference type="GO" id="GO:0055085">
    <property type="term" value="P:transmembrane transport"/>
    <property type="evidence" value="ECO:0007669"/>
    <property type="project" value="InterPro"/>
</dbReference>
<feature type="transmembrane region" description="Helical" evidence="7">
    <location>
        <begin position="147"/>
        <end position="169"/>
    </location>
</feature>
<reference evidence="9 10" key="1">
    <citation type="submission" date="2019-02" db="EMBL/GenBank/DDBJ databases">
        <title>Paenibacillus sp. nov., isolated from surface-sterilized tissue of Thalictrum simplex L.</title>
        <authorList>
            <person name="Tuo L."/>
        </authorList>
    </citation>
    <scope>NUCLEOTIDE SEQUENCE [LARGE SCALE GENOMIC DNA]</scope>
    <source>
        <strain evidence="9 10">N2SHLJ1</strain>
    </source>
</reference>
<gene>
    <name evidence="9" type="ORF">EYB31_10955</name>
</gene>
<keyword evidence="10" id="KW-1185">Reference proteome</keyword>
<dbReference type="EMBL" id="SIRE01000007">
    <property type="protein sequence ID" value="TBL79427.1"/>
    <property type="molecule type" value="Genomic_DNA"/>
</dbReference>
<evidence type="ECO:0000313" key="9">
    <source>
        <dbReference type="EMBL" id="TBL79427.1"/>
    </source>
</evidence>
<feature type="transmembrane region" description="Helical" evidence="7">
    <location>
        <begin position="252"/>
        <end position="274"/>
    </location>
</feature>
<feature type="transmembrane region" description="Helical" evidence="7">
    <location>
        <begin position="190"/>
        <end position="213"/>
    </location>
</feature>
<dbReference type="CDD" id="cd06261">
    <property type="entry name" value="TM_PBP2"/>
    <property type="match status" value="1"/>
</dbReference>
<keyword evidence="2 7" id="KW-0813">Transport</keyword>
<dbReference type="GO" id="GO:0005886">
    <property type="term" value="C:plasma membrane"/>
    <property type="evidence" value="ECO:0007669"/>
    <property type="project" value="UniProtKB-SubCell"/>
</dbReference>
<dbReference type="PANTHER" id="PTHR43744">
    <property type="entry name" value="ABC TRANSPORTER PERMEASE PROTEIN MG189-RELATED-RELATED"/>
    <property type="match status" value="1"/>
</dbReference>